<dbReference type="PATRIC" id="fig|889378.3.peg.1937"/>
<comment type="similarity">
    <text evidence="1">Belongs to the bactofilin family.</text>
</comment>
<evidence type="ECO:0000313" key="2">
    <source>
        <dbReference type="EMBL" id="AFG38001.1"/>
    </source>
</evidence>
<dbReference type="InterPro" id="IPR007607">
    <property type="entry name" value="BacA/B"/>
</dbReference>
<dbReference type="eggNOG" id="COG1664">
    <property type="taxonomic scope" value="Bacteria"/>
</dbReference>
<dbReference type="PANTHER" id="PTHR35024">
    <property type="entry name" value="HYPOTHETICAL CYTOSOLIC PROTEIN"/>
    <property type="match status" value="1"/>
</dbReference>
<dbReference type="KEGG" id="sfc:Spiaf_1950"/>
<evidence type="ECO:0000313" key="3">
    <source>
        <dbReference type="Proteomes" id="UP000007383"/>
    </source>
</evidence>
<keyword evidence="3" id="KW-1185">Reference proteome</keyword>
<dbReference type="EMBL" id="CP003282">
    <property type="protein sequence ID" value="AFG38001.1"/>
    <property type="molecule type" value="Genomic_DNA"/>
</dbReference>
<dbReference type="RefSeq" id="WP_014455984.1">
    <property type="nucleotide sequence ID" value="NC_017098.1"/>
</dbReference>
<sequence length="154" mass="16531">MGHETDELVINSLVGTGSFFRGDINTRGLLRIDGDYAGSIKTTGKILIGMNGRAECEVQAATVVIGGAVRGVIEASQKVILLSSAVVIGDIYAPRLVAEEGVLIDGLMQISGVPMEMRITPEQYRKKRGLFGWLRGGDEAPAEETLEDLKSQVR</sequence>
<dbReference type="PANTHER" id="PTHR35024:SF4">
    <property type="entry name" value="POLYMER-FORMING CYTOSKELETAL PROTEIN"/>
    <property type="match status" value="1"/>
</dbReference>
<dbReference type="OrthoDB" id="350414at2"/>
<accession>H9UKF8</accession>
<reference evidence="3" key="1">
    <citation type="journal article" date="2013" name="Stand. Genomic Sci.">
        <title>Complete genome sequence of the halophilic bacterium Spirochaeta africana type strain (Z-7692(T)) from the alkaline Lake Magadi in the East African Rift.</title>
        <authorList>
            <person name="Liolos K."/>
            <person name="Abt B."/>
            <person name="Scheuner C."/>
            <person name="Teshima H."/>
            <person name="Held B."/>
            <person name="Lapidus A."/>
            <person name="Nolan M."/>
            <person name="Lucas S."/>
            <person name="Deshpande S."/>
            <person name="Cheng J.F."/>
            <person name="Tapia R."/>
            <person name="Goodwin L.A."/>
            <person name="Pitluck S."/>
            <person name="Pagani I."/>
            <person name="Ivanova N."/>
            <person name="Mavromatis K."/>
            <person name="Mikhailova N."/>
            <person name="Huntemann M."/>
            <person name="Pati A."/>
            <person name="Chen A."/>
            <person name="Palaniappan K."/>
            <person name="Land M."/>
            <person name="Rohde M."/>
            <person name="Tindall B.J."/>
            <person name="Detter J.C."/>
            <person name="Goker M."/>
            <person name="Bristow J."/>
            <person name="Eisen J.A."/>
            <person name="Markowitz V."/>
            <person name="Hugenholtz P."/>
            <person name="Woyke T."/>
            <person name="Klenk H.P."/>
            <person name="Kyrpides N.C."/>
        </authorList>
    </citation>
    <scope>NUCLEOTIDE SEQUENCE</scope>
    <source>
        <strain evidence="3">ATCC 700263 / DSM 8902 / Z-7692</strain>
    </source>
</reference>
<organism evidence="2 3">
    <name type="scientific">Spirochaeta africana (strain ATCC 700263 / DSM 8902 / Z-7692)</name>
    <dbReference type="NCBI Taxonomy" id="889378"/>
    <lineage>
        <taxon>Bacteria</taxon>
        <taxon>Pseudomonadati</taxon>
        <taxon>Spirochaetota</taxon>
        <taxon>Spirochaetia</taxon>
        <taxon>Spirochaetales</taxon>
        <taxon>Spirochaetaceae</taxon>
        <taxon>Spirochaeta</taxon>
    </lineage>
</organism>
<protein>
    <submittedName>
        <fullName evidence="2">Integral membrane protein CcmA involved in cell shape determination</fullName>
    </submittedName>
</protein>
<dbReference type="Proteomes" id="UP000007383">
    <property type="component" value="Chromosome"/>
</dbReference>
<dbReference type="HOGENOM" id="CLU_072799_6_5_12"/>
<name>H9UKF8_SPIAZ</name>
<gene>
    <name evidence="2" type="ordered locus">Spiaf_1950</name>
</gene>
<dbReference type="AlphaFoldDB" id="H9UKF8"/>
<dbReference type="Pfam" id="PF04519">
    <property type="entry name" value="Bactofilin"/>
    <property type="match status" value="1"/>
</dbReference>
<dbReference type="STRING" id="889378.Spiaf_1950"/>
<evidence type="ECO:0000256" key="1">
    <source>
        <dbReference type="ARBA" id="ARBA00044755"/>
    </source>
</evidence>
<proteinExistence type="inferred from homology"/>